<evidence type="ECO:0000259" key="8">
    <source>
        <dbReference type="PROSITE" id="PS50850"/>
    </source>
</evidence>
<feature type="transmembrane region" description="Helical" evidence="7">
    <location>
        <begin position="91"/>
        <end position="114"/>
    </location>
</feature>
<feature type="transmembrane region" description="Helical" evidence="7">
    <location>
        <begin position="278"/>
        <end position="302"/>
    </location>
</feature>
<feature type="transmembrane region" description="Helical" evidence="7">
    <location>
        <begin position="177"/>
        <end position="197"/>
    </location>
</feature>
<keyword evidence="2 7" id="KW-0812">Transmembrane</keyword>
<name>A0ABV8HVP9_9ACTN</name>
<evidence type="ECO:0000256" key="4">
    <source>
        <dbReference type="ARBA" id="ARBA00023136"/>
    </source>
</evidence>
<dbReference type="Proteomes" id="UP001595765">
    <property type="component" value="Unassembled WGS sequence"/>
</dbReference>
<feature type="transmembrane region" description="Helical" evidence="7">
    <location>
        <begin position="235"/>
        <end position="257"/>
    </location>
</feature>
<organism evidence="9 10">
    <name type="scientific">Streptomyces polygonati</name>
    <dbReference type="NCBI Taxonomy" id="1617087"/>
    <lineage>
        <taxon>Bacteria</taxon>
        <taxon>Bacillati</taxon>
        <taxon>Actinomycetota</taxon>
        <taxon>Actinomycetes</taxon>
        <taxon>Kitasatosporales</taxon>
        <taxon>Streptomycetaceae</taxon>
        <taxon>Streptomyces</taxon>
    </lineage>
</organism>
<dbReference type="Gene3D" id="1.20.1720.10">
    <property type="entry name" value="Multidrug resistance protein D"/>
    <property type="match status" value="1"/>
</dbReference>
<comment type="subcellular location">
    <subcellularLocation>
        <location evidence="1">Cell membrane</location>
        <topology evidence="1">Multi-pass membrane protein</topology>
    </subcellularLocation>
</comment>
<sequence>MPAAGTSSPREGTPPTDARAVRALVILCSATFLASLDVWITQVGLPSIGRGVHESSLSDLSWILSAYAVIYAGLLVPAGRLSDRYGRKPGFLLGLGLFTAASLGAALSGGIWILVAFRCLQAAGAAFMTPSSLGLILTTAPPGKVSRYVRIWFTANALAATAGPIIGGVLVQASWRWVFLINIPIGLIALAAAAKVLPDTRHDQDTRLPDLAGGGLLTLGISALALAVVQAPDWGWSSTGVIVAFVVAAAAVAGCLWSSARHRAPVLELGLFRDRVFSFANVTTLLFMAAFSIRLLSVILWMQGHWHYSAIKVGLASAPGTLVVPVFAALGEMLQVKARVRPGLIAAAGIVLFGGGIVLHAVYLHESGDYAGAFLPGWLLGGAGVGLAFPTLVSSATVDLRPEQTATGSAVVSMAQQVGSVLGVSVLVAVLGTASGAASLHLYRLSWIVSAGMAAVAVVTALAITPKAPQAGQGGPSGPERAPETSQEVGPDPIRTAH</sequence>
<proteinExistence type="predicted"/>
<reference evidence="10" key="1">
    <citation type="journal article" date="2019" name="Int. J. Syst. Evol. Microbiol.">
        <title>The Global Catalogue of Microorganisms (GCM) 10K type strain sequencing project: providing services to taxonomists for standard genome sequencing and annotation.</title>
        <authorList>
            <consortium name="The Broad Institute Genomics Platform"/>
            <consortium name="The Broad Institute Genome Sequencing Center for Infectious Disease"/>
            <person name="Wu L."/>
            <person name="Ma J."/>
        </authorList>
    </citation>
    <scope>NUCLEOTIDE SEQUENCE [LARGE SCALE GENOMIC DNA]</scope>
    <source>
        <strain evidence="10">CGMCC 4.7237</strain>
    </source>
</reference>
<feature type="transmembrane region" description="Helical" evidence="7">
    <location>
        <begin position="120"/>
        <end position="139"/>
    </location>
</feature>
<dbReference type="PANTHER" id="PTHR42718">
    <property type="entry name" value="MAJOR FACILITATOR SUPERFAMILY MULTIDRUG TRANSPORTER MFSC"/>
    <property type="match status" value="1"/>
</dbReference>
<dbReference type="InterPro" id="IPR005829">
    <property type="entry name" value="Sugar_transporter_CS"/>
</dbReference>
<dbReference type="EMBL" id="JBHSBB010000036">
    <property type="protein sequence ID" value="MFC4036112.1"/>
    <property type="molecule type" value="Genomic_DNA"/>
</dbReference>
<dbReference type="RefSeq" id="WP_386437246.1">
    <property type="nucleotide sequence ID" value="NZ_JBHSBB010000036.1"/>
</dbReference>
<evidence type="ECO:0000256" key="6">
    <source>
        <dbReference type="SAM" id="MobiDB-lite"/>
    </source>
</evidence>
<evidence type="ECO:0000256" key="3">
    <source>
        <dbReference type="ARBA" id="ARBA00022989"/>
    </source>
</evidence>
<evidence type="ECO:0000313" key="10">
    <source>
        <dbReference type="Proteomes" id="UP001595765"/>
    </source>
</evidence>
<dbReference type="Gene3D" id="1.20.1250.20">
    <property type="entry name" value="MFS general substrate transporter like domains"/>
    <property type="match status" value="1"/>
</dbReference>
<keyword evidence="10" id="KW-1185">Reference proteome</keyword>
<dbReference type="PANTHER" id="PTHR42718:SF48">
    <property type="entry name" value="CONSERVED TWO-DOMAIN MEMBRANE PROTEIN-RELATED"/>
    <property type="match status" value="1"/>
</dbReference>
<feature type="transmembrane region" description="Helical" evidence="7">
    <location>
        <begin position="375"/>
        <end position="398"/>
    </location>
</feature>
<dbReference type="CDD" id="cd17321">
    <property type="entry name" value="MFS_MMR_MDR_like"/>
    <property type="match status" value="1"/>
</dbReference>
<dbReference type="Pfam" id="PF07690">
    <property type="entry name" value="MFS_1"/>
    <property type="match status" value="1"/>
</dbReference>
<dbReference type="PROSITE" id="PS00216">
    <property type="entry name" value="SUGAR_TRANSPORT_1"/>
    <property type="match status" value="1"/>
</dbReference>
<keyword evidence="3 7" id="KW-1133">Transmembrane helix</keyword>
<feature type="transmembrane region" description="Helical" evidence="7">
    <location>
        <begin position="209"/>
        <end position="229"/>
    </location>
</feature>
<feature type="region of interest" description="Disordered" evidence="6">
    <location>
        <begin position="468"/>
        <end position="498"/>
    </location>
</feature>
<evidence type="ECO:0000256" key="7">
    <source>
        <dbReference type="SAM" id="Phobius"/>
    </source>
</evidence>
<keyword evidence="4 7" id="KW-0472">Membrane</keyword>
<feature type="transmembrane region" description="Helical" evidence="7">
    <location>
        <begin position="308"/>
        <end position="331"/>
    </location>
</feature>
<accession>A0ABV8HVP9</accession>
<feature type="transmembrane region" description="Helical" evidence="7">
    <location>
        <begin position="343"/>
        <end position="363"/>
    </location>
</feature>
<gene>
    <name evidence="9" type="ORF">ACFO3J_32370</name>
</gene>
<feature type="transmembrane region" description="Helical" evidence="7">
    <location>
        <begin position="445"/>
        <end position="464"/>
    </location>
</feature>
<feature type="transmembrane region" description="Helical" evidence="7">
    <location>
        <begin position="20"/>
        <end position="40"/>
    </location>
</feature>
<dbReference type="InterPro" id="IPR020846">
    <property type="entry name" value="MFS_dom"/>
</dbReference>
<dbReference type="PROSITE" id="PS50850">
    <property type="entry name" value="MFS"/>
    <property type="match status" value="1"/>
</dbReference>
<evidence type="ECO:0000256" key="1">
    <source>
        <dbReference type="ARBA" id="ARBA00004651"/>
    </source>
</evidence>
<dbReference type="SUPFAM" id="SSF103473">
    <property type="entry name" value="MFS general substrate transporter"/>
    <property type="match status" value="1"/>
</dbReference>
<comment type="caution">
    <text evidence="9">The sequence shown here is derived from an EMBL/GenBank/DDBJ whole genome shotgun (WGS) entry which is preliminary data.</text>
</comment>
<feature type="transmembrane region" description="Helical" evidence="7">
    <location>
        <begin position="418"/>
        <end position="439"/>
    </location>
</feature>
<feature type="transmembrane region" description="Helical" evidence="7">
    <location>
        <begin position="151"/>
        <end position="171"/>
    </location>
</feature>
<evidence type="ECO:0000256" key="5">
    <source>
        <dbReference type="ARBA" id="ARBA00023251"/>
    </source>
</evidence>
<keyword evidence="5" id="KW-0046">Antibiotic resistance</keyword>
<dbReference type="InterPro" id="IPR011701">
    <property type="entry name" value="MFS"/>
</dbReference>
<evidence type="ECO:0000313" key="9">
    <source>
        <dbReference type="EMBL" id="MFC4036112.1"/>
    </source>
</evidence>
<dbReference type="InterPro" id="IPR036259">
    <property type="entry name" value="MFS_trans_sf"/>
</dbReference>
<feature type="transmembrane region" description="Helical" evidence="7">
    <location>
        <begin position="60"/>
        <end position="79"/>
    </location>
</feature>
<feature type="domain" description="Major facilitator superfamily (MFS) profile" evidence="8">
    <location>
        <begin position="23"/>
        <end position="469"/>
    </location>
</feature>
<evidence type="ECO:0000256" key="2">
    <source>
        <dbReference type="ARBA" id="ARBA00022692"/>
    </source>
</evidence>
<protein>
    <submittedName>
        <fullName evidence="9">MFS transporter</fullName>
    </submittedName>
</protein>